<dbReference type="PANTHER" id="PTHR47272">
    <property type="entry name" value="DDE_TNP_1_7 DOMAIN-CONTAINING PROTEIN"/>
    <property type="match status" value="1"/>
</dbReference>
<protein>
    <submittedName>
        <fullName evidence="3">PiggyBac transposable element-derived protein 2-like</fullName>
    </submittedName>
</protein>
<reference evidence="3 4" key="1">
    <citation type="submission" date="2021-07" db="EMBL/GenBank/DDBJ databases">
        <authorList>
            <person name="Imarazene B."/>
            <person name="Zahm M."/>
            <person name="Klopp C."/>
            <person name="Cabau C."/>
            <person name="Beille S."/>
            <person name="Jouanno E."/>
            <person name="Castinel A."/>
            <person name="Lluch J."/>
            <person name="Gil L."/>
            <person name="Kuchtly C."/>
            <person name="Lopez Roques C."/>
            <person name="Donnadieu C."/>
            <person name="Parrinello H."/>
            <person name="Journot L."/>
            <person name="Du K."/>
            <person name="Schartl M."/>
            <person name="Retaux S."/>
            <person name="Guiguen Y."/>
        </authorList>
    </citation>
    <scope>NUCLEOTIDE SEQUENCE [LARGE SCALE GENOMIC DNA]</scope>
    <source>
        <strain evidence="3">Pach_M1</strain>
        <tissue evidence="3">Testis</tissue>
    </source>
</reference>
<evidence type="ECO:0000313" key="4">
    <source>
        <dbReference type="Proteomes" id="UP000752171"/>
    </source>
</evidence>
<proteinExistence type="predicted"/>
<evidence type="ECO:0000259" key="2">
    <source>
        <dbReference type="Pfam" id="PF13843"/>
    </source>
</evidence>
<feature type="compositionally biased region" description="Acidic residues" evidence="1">
    <location>
        <begin position="48"/>
        <end position="66"/>
    </location>
</feature>
<dbReference type="Proteomes" id="UP000752171">
    <property type="component" value="Unassembled WGS sequence"/>
</dbReference>
<sequence length="618" mass="70622">MTHVYINSKCICVIFDSLKINVLIQGMNPNVFYGKAKTYKAQVAMPPDDSENEDGEINSDAEEEGVVESLQGESEDESEDEVEDEDEETSGVDSPQEGQHGDGSNIVDWFRPYQREKNLNWRTRRTILPVPQWKGTLPKATYVKHPVQYFRGLLSRSCIQNMVEQTNLYAIQLDPNKLLKVTAAEIEQFFGICFYMSIFGLPGTRMYWKFATRVDCVADTMSMHRWEAIKHYLHLSDNSIQPPVGDPAYDKLYKVRPLLTSLLEKFNEIPMEEHLCVDEQIVPFKGKHPMKQYNPKKPKRWGYKVFVLSDSRGLVYNFEIYTGKIPPCDGLPDIGASRNIVLSFTSIIPGNMSHKLYCDNWFTSVDLQVIEAKRKIHCVGTVRANRLPGLNFATDNEFKKRGRGAFEERETLVNGVSLRAVKWFDNRPVTLLSSFASANPTTAVERWDKKKKTTVEVKCPSIVTTYNKGMGGVDLLDSLIALYRTKIRSRKWYHRLVFHMLDLTVVEAWLLYRRDCRDCGILLKDVLSLAEFKAEVASCLCMEGKATLKRKGRLSLGAPAEKLKKSPANAQPCGIIRYDQTGHWPVWVEKKGRCKFPNCSGIVKVHADRNCFLNFHKE</sequence>
<evidence type="ECO:0000256" key="1">
    <source>
        <dbReference type="SAM" id="MobiDB-lite"/>
    </source>
</evidence>
<comment type="caution">
    <text evidence="3">The sequence shown here is derived from an EMBL/GenBank/DDBJ whole genome shotgun (WGS) entry which is preliminary data.</text>
</comment>
<feature type="region of interest" description="Disordered" evidence="1">
    <location>
        <begin position="45"/>
        <end position="106"/>
    </location>
</feature>
<dbReference type="PANTHER" id="PTHR47272:SF1">
    <property type="entry name" value="PIGGYBAC TRANSPOSABLE ELEMENT-DERIVED PROTEIN 3-LIKE"/>
    <property type="match status" value="1"/>
</dbReference>
<gene>
    <name evidence="3" type="primary">CSB-PGBD3</name>
    <name evidence="3" type="ORF">AMEX_G19006</name>
</gene>
<dbReference type="Pfam" id="PF13843">
    <property type="entry name" value="DDE_Tnp_1_7"/>
    <property type="match status" value="1"/>
</dbReference>
<organism evidence="3 4">
    <name type="scientific">Astyanax mexicanus</name>
    <name type="common">Blind cave fish</name>
    <name type="synonym">Astyanax fasciatus mexicanus</name>
    <dbReference type="NCBI Taxonomy" id="7994"/>
    <lineage>
        <taxon>Eukaryota</taxon>
        <taxon>Metazoa</taxon>
        <taxon>Chordata</taxon>
        <taxon>Craniata</taxon>
        <taxon>Vertebrata</taxon>
        <taxon>Euteleostomi</taxon>
        <taxon>Actinopterygii</taxon>
        <taxon>Neopterygii</taxon>
        <taxon>Teleostei</taxon>
        <taxon>Ostariophysi</taxon>
        <taxon>Characiformes</taxon>
        <taxon>Characoidei</taxon>
        <taxon>Acestrorhamphidae</taxon>
        <taxon>Acestrorhamphinae</taxon>
        <taxon>Astyanax</taxon>
    </lineage>
</organism>
<feature type="domain" description="PiggyBac transposable element-derived protein" evidence="2">
    <location>
        <begin position="146"/>
        <end position="509"/>
    </location>
</feature>
<evidence type="ECO:0000313" key="3">
    <source>
        <dbReference type="EMBL" id="KAG9266389.1"/>
    </source>
</evidence>
<feature type="compositionally biased region" description="Acidic residues" evidence="1">
    <location>
        <begin position="73"/>
        <end position="90"/>
    </location>
</feature>
<name>A0A8T2L594_ASTMX</name>
<dbReference type="InterPro" id="IPR029526">
    <property type="entry name" value="PGBD"/>
</dbReference>
<dbReference type="AlphaFoldDB" id="A0A8T2L594"/>
<dbReference type="EMBL" id="JAICCE010000016">
    <property type="protein sequence ID" value="KAG9266389.1"/>
    <property type="molecule type" value="Genomic_DNA"/>
</dbReference>
<accession>A0A8T2L594</accession>